<gene>
    <name evidence="2" type="ORF">GCM10010319_47170</name>
</gene>
<dbReference type="InterPro" id="IPR010147">
    <property type="entry name" value="CRISPR-assoc_prot_CasD"/>
</dbReference>
<reference evidence="3" key="1">
    <citation type="journal article" date="2019" name="Int. J. Syst. Evol. Microbiol.">
        <title>The Global Catalogue of Microorganisms (GCM) 10K type strain sequencing project: providing services to taxonomists for standard genome sequencing and annotation.</title>
        <authorList>
            <consortium name="The Broad Institute Genomics Platform"/>
            <consortium name="The Broad Institute Genome Sequencing Center for Infectious Disease"/>
            <person name="Wu L."/>
            <person name="Ma J."/>
        </authorList>
    </citation>
    <scope>NUCLEOTIDE SEQUENCE [LARGE SCALE GENOMIC DNA]</scope>
    <source>
        <strain evidence="3">JCM 4565</strain>
    </source>
</reference>
<evidence type="ECO:0000313" key="3">
    <source>
        <dbReference type="Proteomes" id="UP001500063"/>
    </source>
</evidence>
<sequence>MPGFLLHLAAPWQAWPAPALFNTRPTLRHPTRSALTGMIGAALGIRHDPVTGYADLSELSPLHYTVRIDRPGTQRRDFHTVGGGDSSTVHIGDGGRRANGKGTLVSYRWFLADAAFTVAVTCADTDLTARCAQALRAPVFSLYLGRRGFPPSYPPLLRDGLDDPVGELGNLPLNRYQDHPGGESSGHVLVDYVLDTDPQDDGPPPVRVNDVPLPGRLFGTRDVWHRTRPHPAGQCLTPRQDWLDRLDAYLNPEGTPAP</sequence>
<dbReference type="RefSeq" id="WP_344120635.1">
    <property type="nucleotide sequence ID" value="NZ_BAAABW010000026.1"/>
</dbReference>
<dbReference type="Gene3D" id="3.30.70.2660">
    <property type="match status" value="1"/>
</dbReference>
<dbReference type="NCBIfam" id="TIGR02593">
    <property type="entry name" value="CRISPR_cas5"/>
    <property type="match status" value="1"/>
</dbReference>
<evidence type="ECO:0000256" key="1">
    <source>
        <dbReference type="ARBA" id="ARBA00023118"/>
    </source>
</evidence>
<protein>
    <recommendedName>
        <fullName evidence="4">Type I-E CRISPR-associated protein Cas5/CasD</fullName>
    </recommendedName>
</protein>
<dbReference type="InterPro" id="IPR013422">
    <property type="entry name" value="CRISPR-assoc_prot_Cas5_N"/>
</dbReference>
<dbReference type="CDD" id="cd09693">
    <property type="entry name" value="Cas5_I"/>
    <property type="match status" value="1"/>
</dbReference>
<comment type="caution">
    <text evidence="2">The sequence shown here is derived from an EMBL/GenBank/DDBJ whole genome shotgun (WGS) entry which is preliminary data.</text>
</comment>
<evidence type="ECO:0000313" key="2">
    <source>
        <dbReference type="EMBL" id="GAA0363933.1"/>
    </source>
</evidence>
<evidence type="ECO:0008006" key="4">
    <source>
        <dbReference type="Google" id="ProtNLM"/>
    </source>
</evidence>
<proteinExistence type="predicted"/>
<organism evidence="2 3">
    <name type="scientific">Streptomyces blastmyceticus</name>
    <dbReference type="NCBI Taxonomy" id="68180"/>
    <lineage>
        <taxon>Bacteria</taxon>
        <taxon>Bacillati</taxon>
        <taxon>Actinomycetota</taxon>
        <taxon>Actinomycetes</taxon>
        <taxon>Kitasatosporales</taxon>
        <taxon>Streptomycetaceae</taxon>
        <taxon>Streptomyces</taxon>
    </lineage>
</organism>
<dbReference type="NCBIfam" id="TIGR01868">
    <property type="entry name" value="casD_Cas5e"/>
    <property type="match status" value="1"/>
</dbReference>
<accession>A0ABP3H795</accession>
<name>A0ABP3H795_9ACTN</name>
<dbReference type="Pfam" id="PF09704">
    <property type="entry name" value="Cas_Cas5d"/>
    <property type="match status" value="1"/>
</dbReference>
<dbReference type="EMBL" id="BAAABW010000026">
    <property type="protein sequence ID" value="GAA0363933.1"/>
    <property type="molecule type" value="Genomic_DNA"/>
</dbReference>
<dbReference type="InterPro" id="IPR021124">
    <property type="entry name" value="CRISPR-assoc_prot_Cas5"/>
</dbReference>
<keyword evidence="3" id="KW-1185">Reference proteome</keyword>
<dbReference type="Proteomes" id="UP001500063">
    <property type="component" value="Unassembled WGS sequence"/>
</dbReference>
<keyword evidence="1" id="KW-0051">Antiviral defense</keyword>